<accession>A0A7X5U5Z5</accession>
<dbReference type="Proteomes" id="UP000547444">
    <property type="component" value="Unassembled WGS sequence"/>
</dbReference>
<reference evidence="1 2" key="1">
    <citation type="submission" date="2020-03" db="EMBL/GenBank/DDBJ databases">
        <title>Sequencing the genomes of 1000 actinobacteria strains.</title>
        <authorList>
            <person name="Klenk H.-P."/>
        </authorList>
    </citation>
    <scope>NUCLEOTIDE SEQUENCE [LARGE SCALE GENOMIC DNA]</scope>
    <source>
        <strain evidence="1 2">DSM 44556</strain>
    </source>
</reference>
<keyword evidence="2" id="KW-1185">Reference proteome</keyword>
<sequence length="71" mass="7682">MTMTADHPTLTYLRGEATAHGEISVSEPSQVLITGDFPPGLSAYDFRPGARVFILTEDDAIDLFNRAGVDL</sequence>
<proteinExistence type="predicted"/>
<gene>
    <name evidence="1" type="ORF">FHU31_005964</name>
</gene>
<organism evidence="1 2">
    <name type="scientific">Mycolicibacterium fluoranthenivorans</name>
    <dbReference type="NCBI Taxonomy" id="258505"/>
    <lineage>
        <taxon>Bacteria</taxon>
        <taxon>Bacillati</taxon>
        <taxon>Actinomycetota</taxon>
        <taxon>Actinomycetes</taxon>
        <taxon>Mycobacteriales</taxon>
        <taxon>Mycobacteriaceae</taxon>
        <taxon>Mycolicibacterium</taxon>
    </lineage>
</organism>
<dbReference type="RefSeq" id="WP_167164656.1">
    <property type="nucleotide sequence ID" value="NZ_JAANOW010000005.1"/>
</dbReference>
<evidence type="ECO:0000313" key="2">
    <source>
        <dbReference type="Proteomes" id="UP000547444"/>
    </source>
</evidence>
<comment type="caution">
    <text evidence="1">The sequence shown here is derived from an EMBL/GenBank/DDBJ whole genome shotgun (WGS) entry which is preliminary data.</text>
</comment>
<name>A0A7X5U5Z5_9MYCO</name>
<protein>
    <submittedName>
        <fullName evidence="1">Uncharacterized protein</fullName>
    </submittedName>
</protein>
<dbReference type="AlphaFoldDB" id="A0A7X5U5Z5"/>
<dbReference type="EMBL" id="JAANOW010000005">
    <property type="protein sequence ID" value="NIH98940.1"/>
    <property type="molecule type" value="Genomic_DNA"/>
</dbReference>
<evidence type="ECO:0000313" key="1">
    <source>
        <dbReference type="EMBL" id="NIH98940.1"/>
    </source>
</evidence>